<keyword evidence="3" id="KW-1185">Reference proteome</keyword>
<gene>
    <name evidence="2" type="ORF">PoB_002715600</name>
</gene>
<dbReference type="AlphaFoldDB" id="A0AAV3ZXL3"/>
<feature type="compositionally biased region" description="Basic and acidic residues" evidence="1">
    <location>
        <begin position="60"/>
        <end position="74"/>
    </location>
</feature>
<organism evidence="2 3">
    <name type="scientific">Plakobranchus ocellatus</name>
    <dbReference type="NCBI Taxonomy" id="259542"/>
    <lineage>
        <taxon>Eukaryota</taxon>
        <taxon>Metazoa</taxon>
        <taxon>Spiralia</taxon>
        <taxon>Lophotrochozoa</taxon>
        <taxon>Mollusca</taxon>
        <taxon>Gastropoda</taxon>
        <taxon>Heterobranchia</taxon>
        <taxon>Euthyneura</taxon>
        <taxon>Panpulmonata</taxon>
        <taxon>Sacoglossa</taxon>
        <taxon>Placobranchoidea</taxon>
        <taxon>Plakobranchidae</taxon>
        <taxon>Plakobranchus</taxon>
    </lineage>
</organism>
<accession>A0AAV3ZXL3</accession>
<dbReference type="EMBL" id="BLXT01003136">
    <property type="protein sequence ID" value="GFO00651.1"/>
    <property type="molecule type" value="Genomic_DNA"/>
</dbReference>
<evidence type="ECO:0000313" key="2">
    <source>
        <dbReference type="EMBL" id="GFO00651.1"/>
    </source>
</evidence>
<comment type="caution">
    <text evidence="2">The sequence shown here is derived from an EMBL/GenBank/DDBJ whole genome shotgun (WGS) entry which is preliminary data.</text>
</comment>
<dbReference type="Proteomes" id="UP000735302">
    <property type="component" value="Unassembled WGS sequence"/>
</dbReference>
<feature type="region of interest" description="Disordered" evidence="1">
    <location>
        <begin position="60"/>
        <end position="90"/>
    </location>
</feature>
<name>A0AAV3ZXL3_9GAST</name>
<sequence length="181" mass="20301">MKLKWRLSFVAAALFIIVVSYKILEPELFKTRESDAVGGAGAGGLPEAGEEVIVHKDNEEDKFNNLGDEQRGQQDSEDIEDHADTDVVDDRKQDVPQQVDVDEVVLAMSQRFALNFSYPLKASPWQVAASWVTPRQIHPENAKELGSRVMVDDEASALVTMAPAPSYRDYIYRYNSVGWEL</sequence>
<evidence type="ECO:0000313" key="3">
    <source>
        <dbReference type="Proteomes" id="UP000735302"/>
    </source>
</evidence>
<proteinExistence type="predicted"/>
<evidence type="ECO:0000256" key="1">
    <source>
        <dbReference type="SAM" id="MobiDB-lite"/>
    </source>
</evidence>
<reference evidence="2 3" key="1">
    <citation type="journal article" date="2021" name="Elife">
        <title>Chloroplast acquisition without the gene transfer in kleptoplastic sea slugs, Plakobranchus ocellatus.</title>
        <authorList>
            <person name="Maeda T."/>
            <person name="Takahashi S."/>
            <person name="Yoshida T."/>
            <person name="Shimamura S."/>
            <person name="Takaki Y."/>
            <person name="Nagai Y."/>
            <person name="Toyoda A."/>
            <person name="Suzuki Y."/>
            <person name="Arimoto A."/>
            <person name="Ishii H."/>
            <person name="Satoh N."/>
            <person name="Nishiyama T."/>
            <person name="Hasebe M."/>
            <person name="Maruyama T."/>
            <person name="Minagawa J."/>
            <person name="Obokata J."/>
            <person name="Shigenobu S."/>
        </authorList>
    </citation>
    <scope>NUCLEOTIDE SEQUENCE [LARGE SCALE GENOMIC DNA]</scope>
</reference>
<protein>
    <submittedName>
        <fullName evidence="2">Glycosaminoglycan xylosylkinase-like isoform x2</fullName>
    </submittedName>
</protein>